<feature type="binding site" evidence="6">
    <location>
        <position position="308"/>
    </location>
    <ligand>
        <name>Mg(2+)</name>
        <dbReference type="ChEBI" id="CHEBI:18420"/>
    </ligand>
</feature>
<dbReference type="PRINTS" id="PR00326">
    <property type="entry name" value="GTP1OBG"/>
</dbReference>
<dbReference type="GO" id="GO:0016787">
    <property type="term" value="F:hydrolase activity"/>
    <property type="evidence" value="ECO:0007669"/>
    <property type="project" value="UniProtKB-KW"/>
</dbReference>
<dbReference type="EMBL" id="KZ155774">
    <property type="protein sequence ID" value="OUS48508.1"/>
    <property type="molecule type" value="Genomic_DNA"/>
</dbReference>
<keyword evidence="3 6" id="KW-0460">Magnesium</keyword>
<dbReference type="eggNOG" id="KOG0410">
    <property type="taxonomic scope" value="Eukaryota"/>
</dbReference>
<dbReference type="InterPro" id="IPR005225">
    <property type="entry name" value="Small_GTP-bd"/>
</dbReference>
<gene>
    <name evidence="9" type="ORF">BE221DRAFT_189813</name>
</gene>
<dbReference type="PANTHER" id="PTHR10229">
    <property type="entry name" value="GTP-BINDING PROTEIN HFLX"/>
    <property type="match status" value="1"/>
</dbReference>
<evidence type="ECO:0000256" key="3">
    <source>
        <dbReference type="ARBA" id="ARBA00022842"/>
    </source>
</evidence>
<dbReference type="GO" id="GO:0046872">
    <property type="term" value="F:metal ion binding"/>
    <property type="evidence" value="ECO:0007669"/>
    <property type="project" value="UniProtKB-KW"/>
</dbReference>
<feature type="binding site" evidence="5">
    <location>
        <begin position="301"/>
        <end position="308"/>
    </location>
    <ligand>
        <name>GTP</name>
        <dbReference type="ChEBI" id="CHEBI:37565"/>
    </ligand>
</feature>
<dbReference type="InterPro" id="IPR042108">
    <property type="entry name" value="GTPase_HflX_N_sf"/>
</dbReference>
<feature type="region of interest" description="Disordered" evidence="7">
    <location>
        <begin position="119"/>
        <end position="160"/>
    </location>
</feature>
<dbReference type="Gene3D" id="6.10.250.2860">
    <property type="match status" value="1"/>
</dbReference>
<sequence length="527" mass="59247">MTWEEIIERAHGTAIERGDDALRTRARDARIREDMWGWAHEPERVVVCGVGAKDGRMTMRGEFELEDSLDELERLAATAGCAVVGRMTQRLARGAVPATYLGRGKIGELRELCGLPRALEDEAEEDDKEEWDDEDEDMDWGDEDDYEDPEPERRQDRRNGYNIDAASVDMVIFDDELSPKQARNLERRLGDKVRVCDRTALILDIFSQRAQTAEGQLQVELAQLEYQMPRLSKMWSHLERQVGGGKGNVKGMGEKQLEVDKRLLRERKSLLTAKIESVRTHREQYRQKRKAERIPIVSLAGYTNAGKSTLLNKLTKSDVLAEDKLFATLDPTTRRLGLPNGMSVLMTDTVGFIQKLPTQLVAAFRATLEEVLESSLILHVVDISSELAEVQMSAVNNVLDELDASHIPQLLVWNKIDLVTDEEKMLEIEIAAEAAGAVLISTHTGEGLDALQEKVSAIIMRSALTRCELLVPYERGALIGEMRRSGFIETEEFLENGTRVVAYLPVGMARRRDVVGYLARASRADDS</sequence>
<evidence type="ECO:0000256" key="6">
    <source>
        <dbReference type="PIRSR" id="PIRSR006809-2"/>
    </source>
</evidence>
<comment type="cofactor">
    <cofactor evidence="6">
        <name>Mg(2+)</name>
        <dbReference type="ChEBI" id="CHEBI:18420"/>
    </cofactor>
</comment>
<proteinExistence type="inferred from homology"/>
<dbReference type="AlphaFoldDB" id="A0A1Y5IG17"/>
<dbReference type="NCBIfam" id="TIGR03156">
    <property type="entry name" value="GTP_HflX"/>
    <property type="match status" value="1"/>
</dbReference>
<dbReference type="PIRSF" id="PIRSF006809">
    <property type="entry name" value="GTP-binding_hflX_prd"/>
    <property type="match status" value="1"/>
</dbReference>
<keyword evidence="2 5" id="KW-0547">Nucleotide-binding</keyword>
<dbReference type="SUPFAM" id="SSF52540">
    <property type="entry name" value="P-loop containing nucleoside triphosphate hydrolases"/>
    <property type="match status" value="1"/>
</dbReference>
<dbReference type="Proteomes" id="UP000195557">
    <property type="component" value="Unassembled WGS sequence"/>
</dbReference>
<dbReference type="FunFam" id="3.40.50.300:FF:000173">
    <property type="entry name" value="GTPase HflX"/>
    <property type="match status" value="1"/>
</dbReference>
<feature type="binding site" evidence="5">
    <location>
        <begin position="414"/>
        <end position="417"/>
    </location>
    <ligand>
        <name>GTP</name>
        <dbReference type="ChEBI" id="CHEBI:37565"/>
    </ligand>
</feature>
<feature type="binding site" evidence="6">
    <location>
        <position position="328"/>
    </location>
    <ligand>
        <name>Mg(2+)</name>
        <dbReference type="ChEBI" id="CHEBI:18420"/>
    </ligand>
</feature>
<dbReference type="Pfam" id="PF16360">
    <property type="entry name" value="GTP-bdg_M"/>
    <property type="match status" value="1"/>
</dbReference>
<feature type="binding site" evidence="5">
    <location>
        <begin position="348"/>
        <end position="351"/>
    </location>
    <ligand>
        <name>GTP</name>
        <dbReference type="ChEBI" id="CHEBI:37565"/>
    </ligand>
</feature>
<dbReference type="Pfam" id="PF01926">
    <property type="entry name" value="MMR_HSR1"/>
    <property type="match status" value="1"/>
</dbReference>
<evidence type="ECO:0000256" key="2">
    <source>
        <dbReference type="ARBA" id="ARBA00022741"/>
    </source>
</evidence>
<dbReference type="InterPro" id="IPR006073">
    <property type="entry name" value="GTP-bd"/>
</dbReference>
<evidence type="ECO:0000313" key="9">
    <source>
        <dbReference type="EMBL" id="OUS48508.1"/>
    </source>
</evidence>
<dbReference type="InterPro" id="IPR025121">
    <property type="entry name" value="GTPase_HflX_N"/>
</dbReference>
<dbReference type="HAMAP" id="MF_00900">
    <property type="entry name" value="GTPase_HflX"/>
    <property type="match status" value="1"/>
</dbReference>
<evidence type="ECO:0000256" key="7">
    <source>
        <dbReference type="SAM" id="MobiDB-lite"/>
    </source>
</evidence>
<dbReference type="Pfam" id="PF13167">
    <property type="entry name" value="GTP-bdg_N"/>
    <property type="match status" value="2"/>
</dbReference>
<dbReference type="Gene3D" id="3.40.50.300">
    <property type="entry name" value="P-loop containing nucleotide triphosphate hydrolases"/>
    <property type="match status" value="1"/>
</dbReference>
<dbReference type="GO" id="GO:0043022">
    <property type="term" value="F:ribosome binding"/>
    <property type="evidence" value="ECO:0007669"/>
    <property type="project" value="TreeGrafter"/>
</dbReference>
<feature type="binding site" evidence="5">
    <location>
        <begin position="326"/>
        <end position="330"/>
    </location>
    <ligand>
        <name>GTP</name>
        <dbReference type="ChEBI" id="CHEBI:37565"/>
    </ligand>
</feature>
<organism evidence="9">
    <name type="scientific">Ostreococcus tauri</name>
    <name type="common">Marine green alga</name>
    <dbReference type="NCBI Taxonomy" id="70448"/>
    <lineage>
        <taxon>Eukaryota</taxon>
        <taxon>Viridiplantae</taxon>
        <taxon>Chlorophyta</taxon>
        <taxon>Mamiellophyceae</taxon>
        <taxon>Mamiellales</taxon>
        <taxon>Bathycoccaceae</taxon>
        <taxon>Ostreococcus</taxon>
    </lineage>
</organism>
<keyword evidence="9" id="KW-0378">Hydrolase</keyword>
<evidence type="ECO:0000256" key="4">
    <source>
        <dbReference type="ARBA" id="ARBA00023134"/>
    </source>
</evidence>
<dbReference type="GO" id="GO:0005737">
    <property type="term" value="C:cytoplasm"/>
    <property type="evidence" value="ECO:0007669"/>
    <property type="project" value="TreeGrafter"/>
</dbReference>
<feature type="compositionally biased region" description="Acidic residues" evidence="7">
    <location>
        <begin position="121"/>
        <end position="150"/>
    </location>
</feature>
<keyword evidence="4 5" id="KW-0342">GTP-binding</keyword>
<dbReference type="GO" id="GO:0005525">
    <property type="term" value="F:GTP binding"/>
    <property type="evidence" value="ECO:0007669"/>
    <property type="project" value="UniProtKB-KW"/>
</dbReference>
<dbReference type="Gene3D" id="3.40.50.11060">
    <property type="entry name" value="GTPase HflX, N-terminal domain"/>
    <property type="match status" value="2"/>
</dbReference>
<dbReference type="InterPro" id="IPR016496">
    <property type="entry name" value="GTPase_HflX"/>
</dbReference>
<dbReference type="InterPro" id="IPR030394">
    <property type="entry name" value="G_HFLX_dom"/>
</dbReference>
<protein>
    <submittedName>
        <fullName evidence="9">P-loop containing nucleoside triphosphate hydrolase protein</fullName>
    </submittedName>
</protein>
<evidence type="ECO:0000256" key="1">
    <source>
        <dbReference type="ARBA" id="ARBA00022723"/>
    </source>
</evidence>
<reference evidence="9" key="1">
    <citation type="submission" date="2017-04" db="EMBL/GenBank/DDBJ databases">
        <title>Population genomics of picophytoplankton unveils novel chromosome hypervariability.</title>
        <authorList>
            <consortium name="DOE Joint Genome Institute"/>
            <person name="Blanc-Mathieu R."/>
            <person name="Krasovec M."/>
            <person name="Hebrard M."/>
            <person name="Yau S."/>
            <person name="Desgranges E."/>
            <person name="Martin J."/>
            <person name="Schackwitz W."/>
            <person name="Kuo A."/>
            <person name="Salin G."/>
            <person name="Donnadieu C."/>
            <person name="Desdevises Y."/>
            <person name="Sanchez-Ferandin S."/>
            <person name="Moreau H."/>
            <person name="Rivals E."/>
            <person name="Grigoriev I.V."/>
            <person name="Grimsley N."/>
            <person name="Eyre-Walker A."/>
            <person name="Piganeau G."/>
        </authorList>
    </citation>
    <scope>NUCLEOTIDE SEQUENCE [LARGE SCALE GENOMIC DNA]</scope>
    <source>
        <strain evidence="9">RCC 1115</strain>
    </source>
</reference>
<name>A0A1Y5IG17_OSTTA</name>
<dbReference type="CDD" id="cd01878">
    <property type="entry name" value="HflX"/>
    <property type="match status" value="1"/>
</dbReference>
<evidence type="ECO:0000256" key="5">
    <source>
        <dbReference type="PIRSR" id="PIRSR006809-1"/>
    </source>
</evidence>
<accession>A0A1Y5IG17</accession>
<dbReference type="NCBIfam" id="TIGR00231">
    <property type="entry name" value="small_GTP"/>
    <property type="match status" value="1"/>
</dbReference>
<dbReference type="PANTHER" id="PTHR10229:SF0">
    <property type="entry name" value="GTP-BINDING PROTEIN 6-RELATED"/>
    <property type="match status" value="1"/>
</dbReference>
<dbReference type="PROSITE" id="PS51705">
    <property type="entry name" value="G_HFLX"/>
    <property type="match status" value="1"/>
</dbReference>
<dbReference type="InterPro" id="IPR027417">
    <property type="entry name" value="P-loop_NTPase"/>
</dbReference>
<feature type="binding site" evidence="5">
    <location>
        <begin position="441"/>
        <end position="443"/>
    </location>
    <ligand>
        <name>GTP</name>
        <dbReference type="ChEBI" id="CHEBI:37565"/>
    </ligand>
</feature>
<evidence type="ECO:0000259" key="8">
    <source>
        <dbReference type="PROSITE" id="PS51705"/>
    </source>
</evidence>
<keyword evidence="1 6" id="KW-0479">Metal-binding</keyword>
<feature type="domain" description="Hflx-type G" evidence="8">
    <location>
        <begin position="295"/>
        <end position="463"/>
    </location>
</feature>
<dbReference type="InterPro" id="IPR032305">
    <property type="entry name" value="GTP-bd_M"/>
</dbReference>